<evidence type="ECO:0000256" key="3">
    <source>
        <dbReference type="ARBA" id="ARBA00022514"/>
    </source>
</evidence>
<dbReference type="Gene3D" id="2.40.50.40">
    <property type="match status" value="1"/>
</dbReference>
<dbReference type="GO" id="GO:0005615">
    <property type="term" value="C:extracellular space"/>
    <property type="evidence" value="ECO:0007669"/>
    <property type="project" value="UniProtKB-KW"/>
</dbReference>
<dbReference type="CDD" id="cd00272">
    <property type="entry name" value="Chemokine_CC"/>
    <property type="match status" value="1"/>
</dbReference>
<dbReference type="PANTHER" id="PTHR12015:SF103">
    <property type="entry name" value="C-C MOTIF CHEMOKINE 4-RELATED"/>
    <property type="match status" value="1"/>
</dbReference>
<evidence type="ECO:0000313" key="7">
    <source>
        <dbReference type="EMBL" id="NXF58599.1"/>
    </source>
</evidence>
<dbReference type="FunFam" id="2.40.50.40:FF:000002">
    <property type="entry name" value="C-C motif chemokine"/>
    <property type="match status" value="1"/>
</dbReference>
<keyword evidence="2" id="KW-0145">Chemotaxis</keyword>
<dbReference type="Proteomes" id="UP000542434">
    <property type="component" value="Unassembled WGS sequence"/>
</dbReference>
<dbReference type="GO" id="GO:0061844">
    <property type="term" value="P:antimicrobial humoral immune response mediated by antimicrobial peptide"/>
    <property type="evidence" value="ECO:0007669"/>
    <property type="project" value="TreeGrafter"/>
</dbReference>
<dbReference type="PANTHER" id="PTHR12015">
    <property type="entry name" value="SMALL INDUCIBLE CYTOKINE A"/>
    <property type="match status" value="1"/>
</dbReference>
<dbReference type="EMBL" id="VWZC01002059">
    <property type="protein sequence ID" value="NXF58599.1"/>
    <property type="molecule type" value="Genomic_DNA"/>
</dbReference>
<dbReference type="Pfam" id="PF00048">
    <property type="entry name" value="IL8"/>
    <property type="match status" value="1"/>
</dbReference>
<gene>
    <name evidence="7" type="primary">Ccl3_0</name>
    <name evidence="7" type="ORF">CICNIG_R03802</name>
</gene>
<dbReference type="AlphaFoldDB" id="A0A7K8UVZ7"/>
<accession>A0A7K8UVZ7</accession>
<evidence type="ECO:0000256" key="5">
    <source>
        <dbReference type="SAM" id="SignalP"/>
    </source>
</evidence>
<feature type="signal peptide" evidence="5">
    <location>
        <begin position="1"/>
        <end position="20"/>
    </location>
</feature>
<evidence type="ECO:0000259" key="6">
    <source>
        <dbReference type="SMART" id="SM00199"/>
    </source>
</evidence>
<evidence type="ECO:0000256" key="1">
    <source>
        <dbReference type="ARBA" id="ARBA00010868"/>
    </source>
</evidence>
<dbReference type="GO" id="GO:0030335">
    <property type="term" value="P:positive regulation of cell migration"/>
    <property type="evidence" value="ECO:0007669"/>
    <property type="project" value="TreeGrafter"/>
</dbReference>
<reference evidence="7 8" key="1">
    <citation type="submission" date="2019-09" db="EMBL/GenBank/DDBJ databases">
        <title>Bird 10,000 Genomes (B10K) Project - Family phase.</title>
        <authorList>
            <person name="Zhang G."/>
        </authorList>
    </citation>
    <scope>NUCLEOTIDE SEQUENCE [LARGE SCALE GENOMIC DNA]</scope>
    <source>
        <strain evidence="7">B10K-DU-001-07</strain>
        <tissue evidence="7">Muscle</tissue>
    </source>
</reference>
<sequence length="101" mass="10787">MKVPAATLAILLVMATCSSAYLLPGESSTTVSSKKPEVTSCCVSYVSRIIPRGAISSAYMTSNMCSLPGVILVTRKGKELCADPKAPWVQAHLKHFQTLEN</sequence>
<name>A0A7K8UVZ7_9STRI</name>
<dbReference type="GO" id="GO:0048245">
    <property type="term" value="P:eosinophil chemotaxis"/>
    <property type="evidence" value="ECO:0007669"/>
    <property type="project" value="TreeGrafter"/>
</dbReference>
<proteinExistence type="inferred from homology"/>
<protein>
    <submittedName>
        <fullName evidence="7">CCL3 protein</fullName>
    </submittedName>
</protein>
<dbReference type="InterPro" id="IPR039809">
    <property type="entry name" value="Chemokine_b/g/d"/>
</dbReference>
<evidence type="ECO:0000256" key="2">
    <source>
        <dbReference type="ARBA" id="ARBA00022500"/>
    </source>
</evidence>
<feature type="non-terminal residue" evidence="7">
    <location>
        <position position="1"/>
    </location>
</feature>
<organism evidence="7 8">
    <name type="scientific">Ciccaba nigrolineata</name>
    <dbReference type="NCBI Taxonomy" id="1118524"/>
    <lineage>
        <taxon>Eukaryota</taxon>
        <taxon>Metazoa</taxon>
        <taxon>Chordata</taxon>
        <taxon>Craniata</taxon>
        <taxon>Vertebrata</taxon>
        <taxon>Euteleostomi</taxon>
        <taxon>Archelosauria</taxon>
        <taxon>Archosauria</taxon>
        <taxon>Dinosauria</taxon>
        <taxon>Saurischia</taxon>
        <taxon>Theropoda</taxon>
        <taxon>Coelurosauria</taxon>
        <taxon>Aves</taxon>
        <taxon>Neognathae</taxon>
        <taxon>Neoaves</taxon>
        <taxon>Telluraves</taxon>
        <taxon>Strigiformes</taxon>
        <taxon>Strigidae</taxon>
        <taxon>Ciccaba</taxon>
    </lineage>
</organism>
<dbReference type="GO" id="GO:0008009">
    <property type="term" value="F:chemokine activity"/>
    <property type="evidence" value="ECO:0007669"/>
    <property type="project" value="InterPro"/>
</dbReference>
<comment type="caution">
    <text evidence="7">The sequence shown here is derived from an EMBL/GenBank/DDBJ whole genome shotgun (WGS) entry which is preliminary data.</text>
</comment>
<evidence type="ECO:0000313" key="8">
    <source>
        <dbReference type="Proteomes" id="UP000542434"/>
    </source>
</evidence>
<comment type="similarity">
    <text evidence="1">Belongs to the intercrine beta (chemokine CC) family.</text>
</comment>
<dbReference type="InterPro" id="IPR001811">
    <property type="entry name" value="Chemokine_IL8-like_dom"/>
</dbReference>
<feature type="chain" id="PRO_5029513463" evidence="5">
    <location>
        <begin position="21"/>
        <end position="101"/>
    </location>
</feature>
<feature type="domain" description="Chemokine interleukin-8-like" evidence="6">
    <location>
        <begin position="38"/>
        <end position="96"/>
    </location>
</feature>
<dbReference type="GO" id="GO:0048020">
    <property type="term" value="F:CCR chemokine receptor binding"/>
    <property type="evidence" value="ECO:0007669"/>
    <property type="project" value="TreeGrafter"/>
</dbReference>
<dbReference type="SUPFAM" id="SSF54117">
    <property type="entry name" value="Interleukin 8-like chemokines"/>
    <property type="match status" value="1"/>
</dbReference>
<dbReference type="GO" id="GO:0006954">
    <property type="term" value="P:inflammatory response"/>
    <property type="evidence" value="ECO:0007669"/>
    <property type="project" value="TreeGrafter"/>
</dbReference>
<dbReference type="SMART" id="SM00199">
    <property type="entry name" value="SCY"/>
    <property type="match status" value="1"/>
</dbReference>
<evidence type="ECO:0000256" key="4">
    <source>
        <dbReference type="ARBA" id="ARBA00022729"/>
    </source>
</evidence>
<keyword evidence="4 5" id="KW-0732">Signal</keyword>
<feature type="non-terminal residue" evidence="7">
    <location>
        <position position="101"/>
    </location>
</feature>
<keyword evidence="3" id="KW-0202">Cytokine</keyword>
<dbReference type="GO" id="GO:0070098">
    <property type="term" value="P:chemokine-mediated signaling pathway"/>
    <property type="evidence" value="ECO:0007669"/>
    <property type="project" value="TreeGrafter"/>
</dbReference>
<dbReference type="InterPro" id="IPR036048">
    <property type="entry name" value="Interleukin_8-like_sf"/>
</dbReference>
<keyword evidence="8" id="KW-1185">Reference proteome</keyword>